<organism evidence="1 2">
    <name type="scientific">Oryza sativa subsp. japonica</name>
    <name type="common">Rice</name>
    <dbReference type="NCBI Taxonomy" id="39947"/>
    <lineage>
        <taxon>Eukaryota</taxon>
        <taxon>Viridiplantae</taxon>
        <taxon>Streptophyta</taxon>
        <taxon>Embryophyta</taxon>
        <taxon>Tracheophyta</taxon>
        <taxon>Spermatophyta</taxon>
        <taxon>Magnoliopsida</taxon>
        <taxon>Liliopsida</taxon>
        <taxon>Poales</taxon>
        <taxon>Poaceae</taxon>
        <taxon>BOP clade</taxon>
        <taxon>Oryzoideae</taxon>
        <taxon>Oryzeae</taxon>
        <taxon>Oryzinae</taxon>
        <taxon>Oryza</taxon>
        <taxon>Oryza sativa</taxon>
    </lineage>
</organism>
<dbReference type="Proteomes" id="UP000000763">
    <property type="component" value="Chromosome 1"/>
</dbReference>
<name>A0A0P0VCG0_ORYSJ</name>
<dbReference type="OMA" id="CLANHTF"/>
<reference evidence="2" key="2">
    <citation type="journal article" date="2008" name="Nucleic Acids Res.">
        <title>The rice annotation project database (RAP-DB): 2008 update.</title>
        <authorList>
            <consortium name="The rice annotation project (RAP)"/>
        </authorList>
    </citation>
    <scope>GENOME REANNOTATION</scope>
    <source>
        <strain evidence="2">cv. Nipponbare</strain>
    </source>
</reference>
<dbReference type="Gramene" id="Os01t0932650-01">
    <property type="protein sequence ID" value="Os01t0932650-01"/>
    <property type="gene ID" value="Os01g0932650"/>
</dbReference>
<evidence type="ECO:0000313" key="1">
    <source>
        <dbReference type="EMBL" id="BAH91454.1"/>
    </source>
</evidence>
<protein>
    <submittedName>
        <fullName evidence="1">Os01g0932700 protein</fullName>
    </submittedName>
</protein>
<reference evidence="1 2" key="1">
    <citation type="journal article" date="2005" name="Nature">
        <title>The map-based sequence of the rice genome.</title>
        <authorList>
            <consortium name="International rice genome sequencing project (IRGSP)"/>
            <person name="Matsumoto T."/>
            <person name="Wu J."/>
            <person name="Kanamori H."/>
            <person name="Katayose Y."/>
            <person name="Fujisawa M."/>
            <person name="Namiki N."/>
            <person name="Mizuno H."/>
            <person name="Yamamoto K."/>
            <person name="Antonio B.A."/>
            <person name="Baba T."/>
            <person name="Sakata K."/>
            <person name="Nagamura Y."/>
            <person name="Aoki H."/>
            <person name="Arikawa K."/>
            <person name="Arita K."/>
            <person name="Bito T."/>
            <person name="Chiden Y."/>
            <person name="Fujitsuka N."/>
            <person name="Fukunaka R."/>
            <person name="Hamada M."/>
            <person name="Harada C."/>
            <person name="Hayashi A."/>
            <person name="Hijishita S."/>
            <person name="Honda M."/>
            <person name="Hosokawa S."/>
            <person name="Ichikawa Y."/>
            <person name="Idonuma A."/>
            <person name="Iijima M."/>
            <person name="Ikeda M."/>
            <person name="Ikeno M."/>
            <person name="Ito K."/>
            <person name="Ito S."/>
            <person name="Ito T."/>
            <person name="Ito Y."/>
            <person name="Ito Y."/>
            <person name="Iwabuchi A."/>
            <person name="Kamiya K."/>
            <person name="Karasawa W."/>
            <person name="Kurita K."/>
            <person name="Katagiri S."/>
            <person name="Kikuta A."/>
            <person name="Kobayashi H."/>
            <person name="Kobayashi N."/>
            <person name="Machita K."/>
            <person name="Maehara T."/>
            <person name="Masukawa M."/>
            <person name="Mizubayashi T."/>
            <person name="Mukai Y."/>
            <person name="Nagasaki H."/>
            <person name="Nagata Y."/>
            <person name="Naito S."/>
            <person name="Nakashima M."/>
            <person name="Nakama Y."/>
            <person name="Nakamichi Y."/>
            <person name="Nakamura M."/>
            <person name="Meguro A."/>
            <person name="Negishi M."/>
            <person name="Ohta I."/>
            <person name="Ohta T."/>
            <person name="Okamoto M."/>
            <person name="Ono N."/>
            <person name="Saji S."/>
            <person name="Sakaguchi M."/>
            <person name="Sakai K."/>
            <person name="Shibata M."/>
            <person name="Shimokawa T."/>
            <person name="Song J."/>
            <person name="Takazaki Y."/>
            <person name="Terasawa K."/>
            <person name="Tsugane M."/>
            <person name="Tsuji K."/>
            <person name="Ueda S."/>
            <person name="Waki K."/>
            <person name="Yamagata H."/>
            <person name="Yamamoto M."/>
            <person name="Yamamoto S."/>
            <person name="Yamane H."/>
            <person name="Yoshiki S."/>
            <person name="Yoshihara R."/>
            <person name="Yukawa K."/>
            <person name="Zhong H."/>
            <person name="Yano M."/>
            <person name="Yuan Q."/>
            <person name="Ouyang S."/>
            <person name="Liu J."/>
            <person name="Jones K.M."/>
            <person name="Gansberger K."/>
            <person name="Moffat K."/>
            <person name="Hill J."/>
            <person name="Bera J."/>
            <person name="Fadrosh D."/>
            <person name="Jin S."/>
            <person name="Johri S."/>
            <person name="Kim M."/>
            <person name="Overton L."/>
            <person name="Reardon M."/>
            <person name="Tsitrin T."/>
            <person name="Vuong H."/>
            <person name="Weaver B."/>
            <person name="Ciecko A."/>
            <person name="Tallon L."/>
            <person name="Jackson J."/>
            <person name="Pai G."/>
            <person name="Aken S.V."/>
            <person name="Utterback T."/>
            <person name="Reidmuller S."/>
            <person name="Feldblyum T."/>
            <person name="Hsiao J."/>
            <person name="Zismann V."/>
            <person name="Iobst S."/>
            <person name="de Vazeille A.R."/>
            <person name="Buell C.R."/>
            <person name="Ying K."/>
            <person name="Li Y."/>
            <person name="Lu T."/>
            <person name="Huang Y."/>
            <person name="Zhao Q."/>
            <person name="Feng Q."/>
            <person name="Zhang L."/>
            <person name="Zhu J."/>
            <person name="Weng Q."/>
            <person name="Mu J."/>
            <person name="Lu Y."/>
            <person name="Fan D."/>
            <person name="Liu Y."/>
            <person name="Guan J."/>
            <person name="Zhang Y."/>
            <person name="Yu S."/>
            <person name="Liu X."/>
            <person name="Zhang Y."/>
            <person name="Hong G."/>
            <person name="Han B."/>
            <person name="Choisne N."/>
            <person name="Demange N."/>
            <person name="Orjeda G."/>
            <person name="Samain S."/>
            <person name="Cattolico L."/>
            <person name="Pelletier E."/>
            <person name="Couloux A."/>
            <person name="Segurens B."/>
            <person name="Wincker P."/>
            <person name="D'Hont A."/>
            <person name="Scarpelli C."/>
            <person name="Weissenbach J."/>
            <person name="Salanoubat M."/>
            <person name="Quetier F."/>
            <person name="Yu Y."/>
            <person name="Kim H.R."/>
            <person name="Rambo T."/>
            <person name="Currie J."/>
            <person name="Collura K."/>
            <person name="Luo M."/>
            <person name="Yang T."/>
            <person name="Ammiraju J.S.S."/>
            <person name="Engler F."/>
            <person name="Soderlund C."/>
            <person name="Wing R.A."/>
            <person name="Palmer L.E."/>
            <person name="de la Bastide M."/>
            <person name="Spiegel L."/>
            <person name="Nascimento L."/>
            <person name="Zutavern T."/>
            <person name="O'Shaughnessy A."/>
            <person name="Dike S."/>
            <person name="Dedhia N."/>
            <person name="Preston R."/>
            <person name="Balija V."/>
            <person name="McCombie W.R."/>
            <person name="Chow T."/>
            <person name="Chen H."/>
            <person name="Chung M."/>
            <person name="Chen C."/>
            <person name="Shaw J."/>
            <person name="Wu H."/>
            <person name="Hsiao K."/>
            <person name="Chao Y."/>
            <person name="Chu M."/>
            <person name="Cheng C."/>
            <person name="Hour A."/>
            <person name="Lee P."/>
            <person name="Lin S."/>
            <person name="Lin Y."/>
            <person name="Liou J."/>
            <person name="Liu S."/>
            <person name="Hsing Y."/>
            <person name="Raghuvanshi S."/>
            <person name="Mohanty A."/>
            <person name="Bharti A.K."/>
            <person name="Gaur A."/>
            <person name="Gupta V."/>
            <person name="Kumar D."/>
            <person name="Ravi V."/>
            <person name="Vij S."/>
            <person name="Kapur A."/>
            <person name="Khurana P."/>
            <person name="Khurana P."/>
            <person name="Khurana J.P."/>
            <person name="Tyagi A.K."/>
            <person name="Gaikwad K."/>
            <person name="Singh A."/>
            <person name="Dalal V."/>
            <person name="Srivastava S."/>
            <person name="Dixit A."/>
            <person name="Pal A.K."/>
            <person name="Ghazi I.A."/>
            <person name="Yadav M."/>
            <person name="Pandit A."/>
            <person name="Bhargava A."/>
            <person name="Sureshbabu K."/>
            <person name="Batra K."/>
            <person name="Sharma T.R."/>
            <person name="Mohapatra T."/>
            <person name="Singh N.K."/>
            <person name="Messing J."/>
            <person name="Nelson A.B."/>
            <person name="Fuks G."/>
            <person name="Kavchok S."/>
            <person name="Keizer G."/>
            <person name="Linton E."/>
            <person name="Llaca V."/>
            <person name="Song R."/>
            <person name="Tanyolac B."/>
            <person name="Young S."/>
            <person name="Ho-Il K."/>
            <person name="Hahn J.H."/>
            <person name="Sangsakoo G."/>
            <person name="Vanavichit A."/>
            <person name="de Mattos Luiz.A.T."/>
            <person name="Zimmer P.D."/>
            <person name="Malone G."/>
            <person name="Dellagostin O."/>
            <person name="de Oliveira A.C."/>
            <person name="Bevan M."/>
            <person name="Bancroft I."/>
            <person name="Minx P."/>
            <person name="Cordum H."/>
            <person name="Wilson R."/>
            <person name="Cheng Z."/>
            <person name="Jin W."/>
            <person name="Jiang J."/>
            <person name="Leong S.A."/>
            <person name="Iwama H."/>
            <person name="Gojobori T."/>
            <person name="Itoh T."/>
            <person name="Niimura Y."/>
            <person name="Fujii Y."/>
            <person name="Habara T."/>
            <person name="Sakai H."/>
            <person name="Sato Y."/>
            <person name="Wilson G."/>
            <person name="Kumar K."/>
            <person name="McCouch S."/>
            <person name="Juretic N."/>
            <person name="Hoen D."/>
            <person name="Wright S."/>
            <person name="Bruskiewich R."/>
            <person name="Bureau T."/>
            <person name="Miyao A."/>
            <person name="Hirochika H."/>
            <person name="Nishikawa T."/>
            <person name="Kadowaki K."/>
            <person name="Sugiura M."/>
            <person name="Burr B."/>
            <person name="Sasaki T."/>
        </authorList>
    </citation>
    <scope>NUCLEOTIDE SEQUENCE [LARGE SCALE GENOMIC DNA]</scope>
    <source>
        <strain evidence="2">cv. Nipponbare</strain>
    </source>
</reference>
<accession>A0A0P0VCG0</accession>
<dbReference type="EMBL" id="AP008207">
    <property type="protein sequence ID" value="BAH91454.1"/>
    <property type="molecule type" value="Genomic_DNA"/>
</dbReference>
<dbReference type="AlphaFoldDB" id="A0A0P0VCG0"/>
<evidence type="ECO:0000313" key="2">
    <source>
        <dbReference type="Proteomes" id="UP000000763"/>
    </source>
</evidence>
<gene>
    <name evidence="1" type="ordered locus">Os01g0932700</name>
</gene>
<dbReference type="KEGG" id="dosa:Os01g0932700"/>
<sequence>MPFLFSFSLSQTKQSLGLQRRRRAVDTGLTQRRLIAAAASSSSAATAAAATPLGAHALGEDALGAVAAGVLLVDADHGAVSVAPALPAVHLAPCFADDSFCAW</sequence>
<proteinExistence type="predicted"/>